<reference evidence="6 7" key="1">
    <citation type="submission" date="2019-03" db="EMBL/GenBank/DDBJ databases">
        <title>Sequencing 25 genomes of Wallemia mellicola.</title>
        <authorList>
            <person name="Gostincar C."/>
        </authorList>
    </citation>
    <scope>NUCLEOTIDE SEQUENCE [LARGE SCALE GENOMIC DNA]</scope>
    <source>
        <strain evidence="3 7">EXF-1262</strain>
        <strain evidence="2 8">EXF-6152</strain>
        <strain evidence="5 9">EXF-757</strain>
        <strain evidence="4 6">EXF-8738</strain>
    </source>
</reference>
<dbReference type="EMBL" id="SPRO01000001">
    <property type="protein sequence ID" value="TIC34554.1"/>
    <property type="molecule type" value="Genomic_DNA"/>
</dbReference>
<evidence type="ECO:0000313" key="8">
    <source>
        <dbReference type="Proteomes" id="UP000310685"/>
    </source>
</evidence>
<dbReference type="Proteomes" id="UP000305647">
    <property type="component" value="Unassembled WGS sequence"/>
</dbReference>
<evidence type="ECO:0000313" key="9">
    <source>
        <dbReference type="Proteomes" id="UP000310708"/>
    </source>
</evidence>
<evidence type="ECO:0000313" key="2">
    <source>
        <dbReference type="EMBL" id="TIB80172.1"/>
    </source>
</evidence>
<feature type="compositionally biased region" description="Basic and acidic residues" evidence="1">
    <location>
        <begin position="332"/>
        <end position="342"/>
    </location>
</feature>
<proteinExistence type="predicted"/>
<sequence length="390" mass="43796">MTIRNISIFTTEFINGEDDARFRKTLINHSSGSPLYVRSLLKDSSEYAFALRDALSDSHLADVITEAGVSAKKKTINLYQPDSEVGLEYTGTLSFEWTTYFEGHTLQWSKGLLGSIYCSLIRKPDPSVEVCKYVPGNKKSPPTFTILDYNLARFELEDIRGLEIVLLCSVFTFLDMQNQEVGPGEPAKDEPMMTSAVPISAAPAGPALPDRKPSLYEHPRSKLQTIDANTLNISPDLDFEGQVRKTLNMLDGNVFVTLHAPESAAVQTAIRVAESAKRRYMKRPGGMRDDEDLHLYVITDDLLKDRRVSKVYVPPSTLTIHISKWHMPELEEKQQQKRKMMEDSADDIESDPIENTTRVSRVVPSPTTPTNPRMSFINSLNKLRRGVGKV</sequence>
<evidence type="ECO:0000313" key="3">
    <source>
        <dbReference type="EMBL" id="TIC04947.1"/>
    </source>
</evidence>
<feature type="compositionally biased region" description="Acidic residues" evidence="1">
    <location>
        <begin position="343"/>
        <end position="352"/>
    </location>
</feature>
<comment type="caution">
    <text evidence="3">The sequence shown here is derived from an EMBL/GenBank/DDBJ whole genome shotgun (WGS) entry which is preliminary data.</text>
</comment>
<dbReference type="AlphaFoldDB" id="A0A4T0P717"/>
<dbReference type="EMBL" id="SPRX01000001">
    <property type="protein sequence ID" value="TIC70167.1"/>
    <property type="molecule type" value="Genomic_DNA"/>
</dbReference>
<dbReference type="Proteomes" id="UP000310708">
    <property type="component" value="Unassembled WGS sequence"/>
</dbReference>
<dbReference type="OMA" id="LHYNIER"/>
<feature type="region of interest" description="Disordered" evidence="1">
    <location>
        <begin position="332"/>
        <end position="375"/>
    </location>
</feature>
<evidence type="ECO:0000313" key="6">
    <source>
        <dbReference type="Proteomes" id="UP000305647"/>
    </source>
</evidence>
<name>A0A4T0P717_9BASI</name>
<dbReference type="EMBL" id="SPRH01000001">
    <property type="protein sequence ID" value="TIC04947.1"/>
    <property type="molecule type" value="Genomic_DNA"/>
</dbReference>
<gene>
    <name evidence="5" type="ORF">E3Q01_00057</name>
    <name evidence="4" type="ORF">E3Q10_00213</name>
    <name evidence="3" type="ORF">E3Q17_00019</name>
    <name evidence="2" type="ORF">E3Q22_02091</name>
</gene>
<evidence type="ECO:0000313" key="5">
    <source>
        <dbReference type="EMBL" id="TIC70167.1"/>
    </source>
</evidence>
<evidence type="ECO:0000313" key="7">
    <source>
        <dbReference type="Proteomes" id="UP000307169"/>
    </source>
</evidence>
<organism evidence="3 7">
    <name type="scientific">Wallemia mellicola</name>
    <dbReference type="NCBI Taxonomy" id="1708541"/>
    <lineage>
        <taxon>Eukaryota</taxon>
        <taxon>Fungi</taxon>
        <taxon>Dikarya</taxon>
        <taxon>Basidiomycota</taxon>
        <taxon>Wallemiomycotina</taxon>
        <taxon>Wallemiomycetes</taxon>
        <taxon>Wallemiales</taxon>
        <taxon>Wallemiaceae</taxon>
        <taxon>Wallemia</taxon>
    </lineage>
</organism>
<dbReference type="Proteomes" id="UP000307169">
    <property type="component" value="Unassembled WGS sequence"/>
</dbReference>
<dbReference type="Proteomes" id="UP000310685">
    <property type="component" value="Unassembled WGS sequence"/>
</dbReference>
<dbReference type="EMBL" id="SPRC01000018">
    <property type="protein sequence ID" value="TIB80172.1"/>
    <property type="molecule type" value="Genomic_DNA"/>
</dbReference>
<protein>
    <submittedName>
        <fullName evidence="3">Uncharacterized protein</fullName>
    </submittedName>
</protein>
<evidence type="ECO:0000256" key="1">
    <source>
        <dbReference type="SAM" id="MobiDB-lite"/>
    </source>
</evidence>
<evidence type="ECO:0000313" key="4">
    <source>
        <dbReference type="EMBL" id="TIC34554.1"/>
    </source>
</evidence>
<accession>A0A4T0P717</accession>